<comment type="caution">
    <text evidence="1">The sequence shown here is derived from an EMBL/GenBank/DDBJ whole genome shotgun (WGS) entry which is preliminary data.</text>
</comment>
<name>A0A7J8WY04_GOSAI</name>
<gene>
    <name evidence="1" type="ORF">Goari_011676</name>
</gene>
<proteinExistence type="predicted"/>
<protein>
    <submittedName>
        <fullName evidence="1">Uncharacterized protein</fullName>
    </submittedName>
</protein>
<reference evidence="1 2" key="1">
    <citation type="journal article" date="2019" name="Genome Biol. Evol.">
        <title>Insights into the evolution of the New World diploid cottons (Gossypium, subgenus Houzingenia) based on genome sequencing.</title>
        <authorList>
            <person name="Grover C.E."/>
            <person name="Arick M.A. 2nd"/>
            <person name="Thrash A."/>
            <person name="Conover J.L."/>
            <person name="Sanders W.S."/>
            <person name="Peterson D.G."/>
            <person name="Frelichowski J.E."/>
            <person name="Scheffler J.A."/>
            <person name="Scheffler B.E."/>
            <person name="Wendel J.F."/>
        </authorList>
    </citation>
    <scope>NUCLEOTIDE SEQUENCE [LARGE SCALE GENOMIC DNA]</scope>
    <source>
        <strain evidence="1">185</strain>
        <tissue evidence="1">Leaf</tissue>
    </source>
</reference>
<sequence>KVLDPTFRVIDTNPNFISPEAFLDVKCISTQEVERMSTNETAKVYYDITTSLMAVRQQRRVS</sequence>
<dbReference type="EMBL" id="JABFAA010000004">
    <property type="protein sequence ID" value="MBA0679935.1"/>
    <property type="molecule type" value="Genomic_DNA"/>
</dbReference>
<feature type="non-terminal residue" evidence="1">
    <location>
        <position position="1"/>
    </location>
</feature>
<organism evidence="1 2">
    <name type="scientific">Gossypium aridum</name>
    <name type="common">American cotton</name>
    <name type="synonym">Erioxylum aridum</name>
    <dbReference type="NCBI Taxonomy" id="34290"/>
    <lineage>
        <taxon>Eukaryota</taxon>
        <taxon>Viridiplantae</taxon>
        <taxon>Streptophyta</taxon>
        <taxon>Embryophyta</taxon>
        <taxon>Tracheophyta</taxon>
        <taxon>Spermatophyta</taxon>
        <taxon>Magnoliopsida</taxon>
        <taxon>eudicotyledons</taxon>
        <taxon>Gunneridae</taxon>
        <taxon>Pentapetalae</taxon>
        <taxon>rosids</taxon>
        <taxon>malvids</taxon>
        <taxon>Malvales</taxon>
        <taxon>Malvaceae</taxon>
        <taxon>Malvoideae</taxon>
        <taxon>Gossypium</taxon>
    </lineage>
</organism>
<keyword evidence="2" id="KW-1185">Reference proteome</keyword>
<dbReference type="Proteomes" id="UP000593577">
    <property type="component" value="Unassembled WGS sequence"/>
</dbReference>
<dbReference type="AlphaFoldDB" id="A0A7J8WY04"/>
<evidence type="ECO:0000313" key="2">
    <source>
        <dbReference type="Proteomes" id="UP000593577"/>
    </source>
</evidence>
<evidence type="ECO:0000313" key="1">
    <source>
        <dbReference type="EMBL" id="MBA0679935.1"/>
    </source>
</evidence>
<accession>A0A7J8WY04</accession>